<evidence type="ECO:0000313" key="9">
    <source>
        <dbReference type="EMBL" id="CAH0536629.1"/>
    </source>
</evidence>
<organism evidence="9 10">
    <name type="scientific">Vibrio marisflavi CECT 7928</name>
    <dbReference type="NCBI Taxonomy" id="634439"/>
    <lineage>
        <taxon>Bacteria</taxon>
        <taxon>Pseudomonadati</taxon>
        <taxon>Pseudomonadota</taxon>
        <taxon>Gammaproteobacteria</taxon>
        <taxon>Vibrionales</taxon>
        <taxon>Vibrionaceae</taxon>
        <taxon>Vibrio</taxon>
    </lineage>
</organism>
<evidence type="ECO:0000256" key="3">
    <source>
        <dbReference type="ARBA" id="ARBA00005862"/>
    </source>
</evidence>
<evidence type="ECO:0000256" key="1">
    <source>
        <dbReference type="ARBA" id="ARBA00001932"/>
    </source>
</evidence>
<protein>
    <submittedName>
        <fullName evidence="9">Deoxyribodipyrimidine photo-lyase</fullName>
        <ecNumber evidence="9">4.1.99.3</ecNumber>
    </submittedName>
</protein>
<sequence length="466" mass="54392">MNRLIWFRKDLRIQDNPALCEAVKHGASRAVFISTPAQWKRHDLAPIQANLIQRHLEQLRCQLKSYGISLTHLKASRYDDQLTTLASYCQCNDIDTVYVNQQLELDETVRDEQVSRYNLNLVSFSSETIVPLGDIVNKQGDMFKVFTPFKKAWLAYVQRHGVKVEKPPNFLTSVHSNNDSVNVTFDYPNVDSSHWPLSETVLNQVVPRFFEKKLHRYEQQRDLPALKGTSGLSPYLAIGAINSRYLANELILHSPDVLYDLHHPHFSWLNELIWRDFYKHLLFHYPNLIKGNCFQKKYQQLNWPNNPAFFKAWCEGKTGYPLVDAAMRQLLHTGWMHNRLRMVVASFLTKHLLIDWRWGERFFMQHLIDGDFSANNGGWQWAAGTGCDAQPYFRIFNPITQSEKFDSQGEFIRKFLPELSDVPSKHIHFPHIYLEKTSQAEKYWPAIVKHKQARLDALAFYQVASL</sequence>
<dbReference type="Pfam" id="PF03441">
    <property type="entry name" value="FAD_binding_7"/>
    <property type="match status" value="1"/>
</dbReference>
<dbReference type="InterPro" id="IPR036155">
    <property type="entry name" value="Crypto/Photolyase_N_sf"/>
</dbReference>
<evidence type="ECO:0000259" key="8">
    <source>
        <dbReference type="PROSITE" id="PS51645"/>
    </source>
</evidence>
<reference evidence="9" key="1">
    <citation type="submission" date="2021-11" db="EMBL/GenBank/DDBJ databases">
        <authorList>
            <person name="Rodrigo-Torres L."/>
            <person name="Arahal R. D."/>
            <person name="Lucena T."/>
        </authorList>
    </citation>
    <scope>NUCLEOTIDE SEQUENCE</scope>
    <source>
        <strain evidence="9">CECT 7928</strain>
    </source>
</reference>
<evidence type="ECO:0000256" key="2">
    <source>
        <dbReference type="ARBA" id="ARBA00001974"/>
    </source>
</evidence>
<comment type="similarity">
    <text evidence="3">Belongs to the DNA photolyase class-1 family.</text>
</comment>
<evidence type="ECO:0000256" key="4">
    <source>
        <dbReference type="ARBA" id="ARBA00022630"/>
    </source>
</evidence>
<keyword evidence="5 7" id="KW-0274">FAD</keyword>
<dbReference type="GO" id="GO:0003904">
    <property type="term" value="F:deoxyribodipyrimidine photo-lyase activity"/>
    <property type="evidence" value="ECO:0007669"/>
    <property type="project" value="UniProtKB-EC"/>
</dbReference>
<dbReference type="Proteomes" id="UP000838748">
    <property type="component" value="Unassembled WGS sequence"/>
</dbReference>
<dbReference type="EMBL" id="CAKLDM010000001">
    <property type="protein sequence ID" value="CAH0536629.1"/>
    <property type="molecule type" value="Genomic_DNA"/>
</dbReference>
<name>A0ABM8ZZX8_9VIBR</name>
<dbReference type="InterPro" id="IPR006050">
    <property type="entry name" value="DNA_photolyase_N"/>
</dbReference>
<dbReference type="InterPro" id="IPR036134">
    <property type="entry name" value="Crypto/Photolyase_FAD-like_sf"/>
</dbReference>
<dbReference type="PROSITE" id="PS00394">
    <property type="entry name" value="DNA_PHOTOLYASES_1_1"/>
    <property type="match status" value="1"/>
</dbReference>
<dbReference type="PANTHER" id="PTHR11455:SF9">
    <property type="entry name" value="CRYPTOCHROME CIRCADIAN CLOCK 5 ISOFORM X1"/>
    <property type="match status" value="1"/>
</dbReference>
<dbReference type="SUPFAM" id="SSF52425">
    <property type="entry name" value="Cryptochrome/photolyase, N-terminal domain"/>
    <property type="match status" value="1"/>
</dbReference>
<comment type="cofactor">
    <cofactor evidence="1">
        <name>(6R)-5,10-methylene-5,6,7,8-tetrahydrofolate</name>
        <dbReference type="ChEBI" id="CHEBI:15636"/>
    </cofactor>
</comment>
<dbReference type="InterPro" id="IPR002081">
    <property type="entry name" value="Cryptochrome/DNA_photolyase_1"/>
</dbReference>
<dbReference type="InterPro" id="IPR005101">
    <property type="entry name" value="Cryptochr/Photolyase_FAD-bd"/>
</dbReference>
<keyword evidence="9" id="KW-0456">Lyase</keyword>
<dbReference type="NCBIfam" id="NF007955">
    <property type="entry name" value="PRK10674.1"/>
    <property type="match status" value="1"/>
</dbReference>
<comment type="similarity">
    <text evidence="7">Belongs to the DNA photolyase family.</text>
</comment>
<dbReference type="PANTHER" id="PTHR11455">
    <property type="entry name" value="CRYPTOCHROME"/>
    <property type="match status" value="1"/>
</dbReference>
<gene>
    <name evidence="9" type="primary">phrB</name>
    <name evidence="9" type="ORF">VMF7928_00583</name>
</gene>
<keyword evidence="10" id="KW-1185">Reference proteome</keyword>
<evidence type="ECO:0000256" key="7">
    <source>
        <dbReference type="RuleBase" id="RU004182"/>
    </source>
</evidence>
<proteinExistence type="inferred from homology"/>
<evidence type="ECO:0000256" key="5">
    <source>
        <dbReference type="ARBA" id="ARBA00022827"/>
    </source>
</evidence>
<dbReference type="SUPFAM" id="SSF48173">
    <property type="entry name" value="Cryptochrome/photolyase FAD-binding domain"/>
    <property type="match status" value="1"/>
</dbReference>
<dbReference type="Gene3D" id="1.25.40.80">
    <property type="match status" value="1"/>
</dbReference>
<dbReference type="EC" id="4.1.99.3" evidence="9"/>
<dbReference type="InterPro" id="IPR018394">
    <property type="entry name" value="DNA_photolyase_1_CS_C"/>
</dbReference>
<evidence type="ECO:0000256" key="6">
    <source>
        <dbReference type="ARBA" id="ARBA00022991"/>
    </source>
</evidence>
<dbReference type="PRINTS" id="PR00147">
    <property type="entry name" value="DNAPHOTLYASE"/>
</dbReference>
<accession>A0ABM8ZZX8</accession>
<dbReference type="InterPro" id="IPR014729">
    <property type="entry name" value="Rossmann-like_a/b/a_fold"/>
</dbReference>
<comment type="cofactor">
    <cofactor evidence="2">
        <name>FAD</name>
        <dbReference type="ChEBI" id="CHEBI:57692"/>
    </cofactor>
</comment>
<keyword evidence="6 7" id="KW-0157">Chromophore</keyword>
<dbReference type="RefSeq" id="WP_237359984.1">
    <property type="nucleotide sequence ID" value="NZ_CAKLDM010000001.1"/>
</dbReference>
<keyword evidence="4 7" id="KW-0285">Flavoprotein</keyword>
<dbReference type="Gene3D" id="3.40.50.620">
    <property type="entry name" value="HUPs"/>
    <property type="match status" value="1"/>
</dbReference>
<dbReference type="PROSITE" id="PS00691">
    <property type="entry name" value="DNA_PHOTOLYASES_1_2"/>
    <property type="match status" value="1"/>
</dbReference>
<dbReference type="PROSITE" id="PS51645">
    <property type="entry name" value="PHR_CRY_ALPHA_BETA"/>
    <property type="match status" value="1"/>
</dbReference>
<comment type="caution">
    <text evidence="9">The sequence shown here is derived from an EMBL/GenBank/DDBJ whole genome shotgun (WGS) entry which is preliminary data.</text>
</comment>
<dbReference type="Gene3D" id="1.10.579.10">
    <property type="entry name" value="DNA Cyclobutane Dipyrimidine Photolyase, subunit A, domain 3"/>
    <property type="match status" value="1"/>
</dbReference>
<evidence type="ECO:0000313" key="10">
    <source>
        <dbReference type="Proteomes" id="UP000838748"/>
    </source>
</evidence>
<feature type="domain" description="Photolyase/cryptochrome alpha/beta" evidence="8">
    <location>
        <begin position="1"/>
        <end position="129"/>
    </location>
</feature>
<dbReference type="Pfam" id="PF00875">
    <property type="entry name" value="DNA_photolyase"/>
    <property type="match status" value="1"/>
</dbReference>